<gene>
    <name evidence="2" type="ORF">Cabys_1376</name>
    <name evidence="3" type="ORF">Calab_2548</name>
</gene>
<dbReference type="EMBL" id="CM001402">
    <property type="protein sequence ID" value="EHO42158.1"/>
    <property type="molecule type" value="Genomic_DNA"/>
</dbReference>
<reference evidence="2 5" key="2">
    <citation type="submission" date="2016-11" db="EMBL/GenBank/DDBJ databases">
        <title>Genomic analysis of Caldithrix abyssi and proposal of a novel bacterial phylum Caldithrichaeota.</title>
        <authorList>
            <person name="Kublanov I."/>
            <person name="Sigalova O."/>
            <person name="Gavrilov S."/>
            <person name="Lebedinsky A."/>
            <person name="Ivanova N."/>
            <person name="Daum C."/>
            <person name="Reddy T."/>
            <person name="Klenk H.P."/>
            <person name="Goker M."/>
            <person name="Reva O."/>
            <person name="Miroshnichenko M."/>
            <person name="Kyprides N."/>
            <person name="Woyke T."/>
            <person name="Gelfand M."/>
        </authorList>
    </citation>
    <scope>NUCLEOTIDE SEQUENCE [LARGE SCALE GENOMIC DNA]</scope>
    <source>
        <strain evidence="2 5">LF13</strain>
    </source>
</reference>
<dbReference type="Proteomes" id="UP000183868">
    <property type="component" value="Chromosome"/>
</dbReference>
<dbReference type="eggNOG" id="COG5276">
    <property type="taxonomic scope" value="Bacteria"/>
</dbReference>
<organism evidence="3 4">
    <name type="scientific">Caldithrix abyssi DSM 13497</name>
    <dbReference type="NCBI Taxonomy" id="880073"/>
    <lineage>
        <taxon>Bacteria</taxon>
        <taxon>Pseudomonadati</taxon>
        <taxon>Calditrichota</taxon>
        <taxon>Calditrichia</taxon>
        <taxon>Calditrichales</taxon>
        <taxon>Calditrichaceae</taxon>
        <taxon>Caldithrix</taxon>
    </lineage>
</organism>
<dbReference type="Gene3D" id="2.60.40.4070">
    <property type="match status" value="1"/>
</dbReference>
<dbReference type="eggNOG" id="COG5184">
    <property type="taxonomic scope" value="Bacteria"/>
</dbReference>
<evidence type="ECO:0000313" key="4">
    <source>
        <dbReference type="Proteomes" id="UP000004671"/>
    </source>
</evidence>
<protein>
    <submittedName>
        <fullName evidence="2">Choice-of-anchor B domain-containing protein</fullName>
    </submittedName>
</protein>
<dbReference type="InterPro" id="IPR013211">
    <property type="entry name" value="LVIVD"/>
</dbReference>
<dbReference type="NCBIfam" id="TIGR04183">
    <property type="entry name" value="Por_Secre_tail"/>
    <property type="match status" value="1"/>
</dbReference>
<dbReference type="Pfam" id="PF18962">
    <property type="entry name" value="Por_Secre_tail"/>
    <property type="match status" value="1"/>
</dbReference>
<evidence type="ECO:0000313" key="5">
    <source>
        <dbReference type="Proteomes" id="UP000183868"/>
    </source>
</evidence>
<evidence type="ECO:0000259" key="1">
    <source>
        <dbReference type="PROSITE" id="PS51841"/>
    </source>
</evidence>
<dbReference type="PROSITE" id="PS51841">
    <property type="entry name" value="LTD"/>
    <property type="match status" value="1"/>
</dbReference>
<accession>H1XNI7</accession>
<dbReference type="InterPro" id="IPR026444">
    <property type="entry name" value="Secre_tail"/>
</dbReference>
<dbReference type="RefSeq" id="WP_006929413.1">
    <property type="nucleotide sequence ID" value="NZ_CM001402.1"/>
</dbReference>
<dbReference type="KEGG" id="caby:Cabys_1376"/>
<dbReference type="InParanoid" id="H1XNI7"/>
<sequence precursor="true">MFKLARLFFYLLTILLLFIVALLKAQTIQNVQRLSTTFFSAVAGEDFIVADAWGFTDEGREFAIVPRTEGGVAIVDVSTPTNPVIASSLPIPAGGHRLYHAKYYDGYIYAVMRPGPLQIIDAHDPYNAQVVNEYANGFSEAYVIFIADTVAYMADVTSNRTNVNLIALDISDPLNPVELGTWYRTYHHIFVRNDTLVGFVQKGEIDFLDVSDPSNIQLIYTITNTGDKTHSGWLNDRGDILSVDHETIGGHLALWNIDPLNTASMISEYSTATNTIGETSLHHSRWYFDLIYMSYWLDGLRVLDASDLNNLNEVAVYDTIQPNPSTMYRGFWGCFPYLPSRNILVSDPQTGLIVLDYVNDGPGIFTNPLDSIRLLGQRLRGEFNQINGSSIDTASSYVYYRFNGQSSWQNSSIKPQGRQDSFFFEINFPPDLRYLDYYLQLQDINGQKTRAPGLAPFLDFTRVRVQNSGGSIPEIFISEISDGNIATNAFLEIYNASQKTVDLSQAKIVRCLPGSDGRFNSGAYVFDFGGDESFMLYSTTVPAGGFLLVANGSDQTTFESEWGPLPENVHFNPGTSDLQLGTGSGTRWALIQGGNVNRYDGVVIDQTPSNVGGTGQYAYQISSGNWSVSTSASNATPGYLAADQSLPVVLLSFSGRYDGSAVELTWQTASEVNNHGFVILKKENGDAEYRPAASFETASELKGAGHSSTGRHYRYQDAEVLVHRTYRYILESVSFNGRIQRLDSIEVRTERGEIIISSPLMVRCYPNPFNGKTRISVTFNDNTDQLCELKIFDLNGRCVKTFSPSAALSSPMQFVWDGRDNAYSLLATGLYFLKVRSAKTEKTVKLLLMR</sequence>
<reference evidence="3 4" key="1">
    <citation type="submission" date="2011-09" db="EMBL/GenBank/DDBJ databases">
        <title>The permanent draft genome of Caldithrix abyssi DSM 13497.</title>
        <authorList>
            <consortium name="US DOE Joint Genome Institute (JGI-PGF)"/>
            <person name="Lucas S."/>
            <person name="Han J."/>
            <person name="Lapidus A."/>
            <person name="Bruce D."/>
            <person name="Goodwin L."/>
            <person name="Pitluck S."/>
            <person name="Peters L."/>
            <person name="Kyrpides N."/>
            <person name="Mavromatis K."/>
            <person name="Ivanova N."/>
            <person name="Mikhailova N."/>
            <person name="Chertkov O."/>
            <person name="Detter J.C."/>
            <person name="Tapia R."/>
            <person name="Han C."/>
            <person name="Land M."/>
            <person name="Hauser L."/>
            <person name="Markowitz V."/>
            <person name="Cheng J.-F."/>
            <person name="Hugenholtz P."/>
            <person name="Woyke T."/>
            <person name="Wu D."/>
            <person name="Spring S."/>
            <person name="Brambilla E."/>
            <person name="Klenk H.-P."/>
            <person name="Eisen J.A."/>
        </authorList>
    </citation>
    <scope>NUCLEOTIDE SEQUENCE [LARGE SCALE GENOMIC DNA]</scope>
    <source>
        <strain evidence="3 4">DSM 13497</strain>
    </source>
</reference>
<dbReference type="InterPro" id="IPR001322">
    <property type="entry name" value="Lamin_tail_dom"/>
</dbReference>
<dbReference type="PaxDb" id="880073-Calab_2548"/>
<dbReference type="NCBIfam" id="TIGR04312">
    <property type="entry name" value="choice_anch_B"/>
    <property type="match status" value="1"/>
</dbReference>
<dbReference type="AlphaFoldDB" id="H1XNI7"/>
<feature type="domain" description="LTD" evidence="1">
    <location>
        <begin position="461"/>
        <end position="615"/>
    </location>
</feature>
<dbReference type="HOGENOM" id="CLU_335468_0_0_0"/>
<evidence type="ECO:0000313" key="2">
    <source>
        <dbReference type="EMBL" id="APF18125.1"/>
    </source>
</evidence>
<proteinExistence type="predicted"/>
<dbReference type="InterPro" id="IPR027589">
    <property type="entry name" value="Choice_anch_B"/>
</dbReference>
<dbReference type="EMBL" id="CP018099">
    <property type="protein sequence ID" value="APF18125.1"/>
    <property type="molecule type" value="Genomic_DNA"/>
</dbReference>
<dbReference type="Pfam" id="PF08309">
    <property type="entry name" value="LVIVD"/>
    <property type="match status" value="1"/>
</dbReference>
<name>H1XNI7_CALAY</name>
<dbReference type="STRING" id="880073.Cabys_1376"/>
<dbReference type="Proteomes" id="UP000004671">
    <property type="component" value="Chromosome"/>
</dbReference>
<dbReference type="OrthoDB" id="9815940at2"/>
<keyword evidence="4" id="KW-1185">Reference proteome</keyword>
<evidence type="ECO:0000313" key="3">
    <source>
        <dbReference type="EMBL" id="EHO42158.1"/>
    </source>
</evidence>